<accession>A0A3N4W4V0</accession>
<dbReference type="Gene3D" id="1.10.443.10">
    <property type="entry name" value="Intergrase catalytic core"/>
    <property type="match status" value="1"/>
</dbReference>
<dbReference type="SUPFAM" id="SSF56349">
    <property type="entry name" value="DNA breaking-rejoining enzymes"/>
    <property type="match status" value="1"/>
</dbReference>
<evidence type="ECO:0000259" key="4">
    <source>
        <dbReference type="PROSITE" id="PS51898"/>
    </source>
</evidence>
<evidence type="ECO:0000256" key="1">
    <source>
        <dbReference type="ARBA" id="ARBA00008857"/>
    </source>
</evidence>
<dbReference type="Gene3D" id="3.30.160.390">
    <property type="entry name" value="Integrase, DNA-binding domain"/>
    <property type="match status" value="1"/>
</dbReference>
<dbReference type="CDD" id="cd00397">
    <property type="entry name" value="DNA_BRE_C"/>
    <property type="match status" value="1"/>
</dbReference>
<evidence type="ECO:0000313" key="5">
    <source>
        <dbReference type="EMBL" id="RPE81110.1"/>
    </source>
</evidence>
<dbReference type="PANTHER" id="PTHR30629:SF2">
    <property type="entry name" value="PROPHAGE INTEGRASE INTS-RELATED"/>
    <property type="match status" value="1"/>
</dbReference>
<protein>
    <submittedName>
        <fullName evidence="5">Site-specific recombinase XerD</fullName>
    </submittedName>
</protein>
<reference evidence="5 6" key="1">
    <citation type="submission" date="2018-11" db="EMBL/GenBank/DDBJ databases">
        <title>Genomic Encyclopedia of Type Strains, Phase IV (KMG-IV): sequencing the most valuable type-strain genomes for metagenomic binning, comparative biology and taxonomic classification.</title>
        <authorList>
            <person name="Goeker M."/>
        </authorList>
    </citation>
    <scope>NUCLEOTIDE SEQUENCE [LARGE SCALE GENOMIC DNA]</scope>
    <source>
        <strain evidence="5 6">DSM 25623</strain>
    </source>
</reference>
<evidence type="ECO:0000256" key="3">
    <source>
        <dbReference type="ARBA" id="ARBA00023172"/>
    </source>
</evidence>
<dbReference type="InterPro" id="IPR038488">
    <property type="entry name" value="Integrase_DNA-bd_sf"/>
</dbReference>
<dbReference type="PROSITE" id="PS51898">
    <property type="entry name" value="TYR_RECOMBINASE"/>
    <property type="match status" value="1"/>
</dbReference>
<dbReference type="OrthoDB" id="9057547at2"/>
<dbReference type="Pfam" id="PF00589">
    <property type="entry name" value="Phage_integrase"/>
    <property type="match status" value="1"/>
</dbReference>
<dbReference type="InterPro" id="IPR025166">
    <property type="entry name" value="Integrase_DNA_bind_dom"/>
</dbReference>
<comment type="caution">
    <text evidence="5">The sequence shown here is derived from an EMBL/GenBank/DDBJ whole genome shotgun (WGS) entry which is preliminary data.</text>
</comment>
<dbReference type="Proteomes" id="UP000269708">
    <property type="component" value="Unassembled WGS sequence"/>
</dbReference>
<dbReference type="AlphaFoldDB" id="A0A3N4W4V0"/>
<dbReference type="RefSeq" id="WP_123768691.1">
    <property type="nucleotide sequence ID" value="NZ_RKQN01000001.1"/>
</dbReference>
<keyword evidence="3" id="KW-0233">DNA recombination</keyword>
<proteinExistence type="inferred from homology"/>
<organism evidence="5 6">
    <name type="scientific">Vulcaniibacterium tengchongense</name>
    <dbReference type="NCBI Taxonomy" id="1273429"/>
    <lineage>
        <taxon>Bacteria</taxon>
        <taxon>Pseudomonadati</taxon>
        <taxon>Pseudomonadota</taxon>
        <taxon>Gammaproteobacteria</taxon>
        <taxon>Lysobacterales</taxon>
        <taxon>Lysobacteraceae</taxon>
        <taxon>Vulcaniibacterium</taxon>
    </lineage>
</organism>
<gene>
    <name evidence="5" type="ORF">EDC50_0279</name>
</gene>
<dbReference type="InterPro" id="IPR011010">
    <property type="entry name" value="DNA_brk_join_enz"/>
</dbReference>
<evidence type="ECO:0000313" key="6">
    <source>
        <dbReference type="Proteomes" id="UP000269708"/>
    </source>
</evidence>
<dbReference type="GO" id="GO:0006310">
    <property type="term" value="P:DNA recombination"/>
    <property type="evidence" value="ECO:0007669"/>
    <property type="project" value="UniProtKB-KW"/>
</dbReference>
<name>A0A3N4W4V0_9GAMM</name>
<evidence type="ECO:0000256" key="2">
    <source>
        <dbReference type="ARBA" id="ARBA00022908"/>
    </source>
</evidence>
<dbReference type="GO" id="GO:0015074">
    <property type="term" value="P:DNA integration"/>
    <property type="evidence" value="ECO:0007669"/>
    <property type="project" value="UniProtKB-KW"/>
</dbReference>
<comment type="similarity">
    <text evidence="1">Belongs to the 'phage' integrase family.</text>
</comment>
<dbReference type="InterPro" id="IPR050808">
    <property type="entry name" value="Phage_Integrase"/>
</dbReference>
<dbReference type="GO" id="GO:0003677">
    <property type="term" value="F:DNA binding"/>
    <property type="evidence" value="ECO:0007669"/>
    <property type="project" value="InterPro"/>
</dbReference>
<feature type="domain" description="Tyr recombinase" evidence="4">
    <location>
        <begin position="197"/>
        <end position="371"/>
    </location>
</feature>
<sequence length="396" mass="43802">MKAKITQALVERAPTVERGRTVLYADPELRGFYLIVSNTKRSYYTQSLVRGRQVRTKIGEHPALAAKDARALAAKTLVAMRAGVNPTEERRKARARGMTLQQALDLHIAAKKLSAKTVEGYRYNCGQYLSDWLDTPLAELGADRAGVRERHARITKKNGATTADAVFRIFRAVYNRGLREHPDLPANPAMNVDFHGQKRRKVDVEADRLKAWGKAVLGLSPVRRDLNLFMMLSGMRRTAACESKMEHVSEEGNALHVPSPKGGSARAFDLPLSSALSDLVAHRVAANPEMNRRSPWLFPSDSKSGHVAEVQQPELDGLTGHALRHAYASLALQAGVPLLELKFLLNHSASSGGVTMGYLHPSLDHLREHQEKASFYILDALGLIHEPGSWPPRLKE</sequence>
<keyword evidence="6" id="KW-1185">Reference proteome</keyword>
<dbReference type="Pfam" id="PF13356">
    <property type="entry name" value="Arm-DNA-bind_3"/>
    <property type="match status" value="1"/>
</dbReference>
<dbReference type="PANTHER" id="PTHR30629">
    <property type="entry name" value="PROPHAGE INTEGRASE"/>
    <property type="match status" value="1"/>
</dbReference>
<dbReference type="EMBL" id="RKQN01000001">
    <property type="protein sequence ID" value="RPE81110.1"/>
    <property type="molecule type" value="Genomic_DNA"/>
</dbReference>
<dbReference type="InterPro" id="IPR013762">
    <property type="entry name" value="Integrase-like_cat_sf"/>
</dbReference>
<dbReference type="InterPro" id="IPR002104">
    <property type="entry name" value="Integrase_catalytic"/>
</dbReference>
<keyword evidence="2" id="KW-0229">DNA integration</keyword>